<feature type="region of interest" description="Disordered" evidence="23">
    <location>
        <begin position="120"/>
        <end position="143"/>
    </location>
</feature>
<dbReference type="AlphaFoldDB" id="A0A803Y4Z5"/>
<feature type="compositionally biased region" description="Low complexity" evidence="23">
    <location>
        <begin position="812"/>
        <end position="822"/>
    </location>
</feature>
<dbReference type="Gene3D" id="1.10.287.70">
    <property type="match status" value="1"/>
</dbReference>
<feature type="transmembrane region" description="Helical" evidence="24">
    <location>
        <begin position="429"/>
        <end position="453"/>
    </location>
</feature>
<evidence type="ECO:0000256" key="22">
    <source>
        <dbReference type="ARBA" id="ARBA00047201"/>
    </source>
</evidence>
<keyword evidence="8 24" id="KW-0812">Transmembrane</keyword>
<keyword evidence="14" id="KW-0406">Ion transport</keyword>
<reference evidence="27" key="2">
    <citation type="submission" date="2025-08" db="UniProtKB">
        <authorList>
            <consortium name="Ensembl"/>
        </authorList>
    </citation>
    <scope>IDENTIFICATION</scope>
</reference>
<evidence type="ECO:0000256" key="5">
    <source>
        <dbReference type="ARBA" id="ARBA00022481"/>
    </source>
</evidence>
<dbReference type="SUPFAM" id="SSF81324">
    <property type="entry name" value="Voltage-gated potassium channels"/>
    <property type="match status" value="1"/>
</dbReference>
<dbReference type="SMART" id="SM00100">
    <property type="entry name" value="cNMP"/>
    <property type="match status" value="1"/>
</dbReference>
<dbReference type="GO" id="GO:1902282">
    <property type="term" value="F:voltage-gated potassium channel activity involved in ventricular cardiac muscle cell action potential repolarization"/>
    <property type="evidence" value="ECO:0007669"/>
    <property type="project" value="Ensembl"/>
</dbReference>
<keyword evidence="15 24" id="KW-0472">Membrane</keyword>
<evidence type="ECO:0000256" key="1">
    <source>
        <dbReference type="ARBA" id="ARBA00004651"/>
    </source>
</evidence>
<dbReference type="Ensembl" id="ENSMGAT00000031084.1">
    <property type="protein sequence ID" value="ENSMGAP00000026842.1"/>
    <property type="gene ID" value="ENSMGAG00000001566.3"/>
</dbReference>
<dbReference type="CDD" id="cd00038">
    <property type="entry name" value="CAP_ED"/>
    <property type="match status" value="1"/>
</dbReference>
<dbReference type="FunFam" id="1.10.287.70:FF:000020">
    <property type="entry name" value="Potassium channel, voltage-gated eag-related subfamily H, member 7"/>
    <property type="match status" value="1"/>
</dbReference>
<dbReference type="PANTHER" id="PTHR10217">
    <property type="entry name" value="VOLTAGE AND LIGAND GATED POTASSIUM CHANNEL"/>
    <property type="match status" value="1"/>
</dbReference>
<keyword evidence="12 24" id="KW-1133">Transmembrane helix</keyword>
<evidence type="ECO:0000256" key="9">
    <source>
        <dbReference type="ARBA" id="ARBA00022826"/>
    </source>
</evidence>
<keyword evidence="5" id="KW-0488">Methylation</keyword>
<dbReference type="GO" id="GO:0031625">
    <property type="term" value="F:ubiquitin protein ligase binding"/>
    <property type="evidence" value="ECO:0007669"/>
    <property type="project" value="Ensembl"/>
</dbReference>
<feature type="region of interest" description="Disordered" evidence="23">
    <location>
        <begin position="767"/>
        <end position="867"/>
    </location>
</feature>
<dbReference type="GO" id="GO:0042803">
    <property type="term" value="F:protein homodimerization activity"/>
    <property type="evidence" value="ECO:0007669"/>
    <property type="project" value="Ensembl"/>
</dbReference>
<keyword evidence="28" id="KW-1185">Reference proteome</keyword>
<dbReference type="Pfam" id="PF00027">
    <property type="entry name" value="cNMP_binding"/>
    <property type="match status" value="1"/>
</dbReference>
<evidence type="ECO:0000256" key="6">
    <source>
        <dbReference type="ARBA" id="ARBA00022538"/>
    </source>
</evidence>
<reference evidence="27 28" key="1">
    <citation type="journal article" date="2010" name="PLoS Biol.">
        <title>Multi-platform next-generation sequencing of the domestic turkey (Meleagris gallopavo): genome assembly and analysis.</title>
        <authorList>
            <person name="Dalloul R.A."/>
            <person name="Long J.A."/>
            <person name="Zimin A.V."/>
            <person name="Aslam L."/>
            <person name="Beal K."/>
            <person name="Blomberg L.A."/>
            <person name="Bouffard P."/>
            <person name="Burt D.W."/>
            <person name="Crasta O."/>
            <person name="Crooijmans R.P."/>
            <person name="Cooper K."/>
            <person name="Coulombe R.A."/>
            <person name="De S."/>
            <person name="Delany M.E."/>
            <person name="Dodgson J.B."/>
            <person name="Dong J.J."/>
            <person name="Evans C."/>
            <person name="Frederickson K.M."/>
            <person name="Flicek P."/>
            <person name="Florea L."/>
            <person name="Folkerts O."/>
            <person name="Groenen M.A."/>
            <person name="Harkins T.T."/>
            <person name="Herrero J."/>
            <person name="Hoffmann S."/>
            <person name="Megens H.J."/>
            <person name="Jiang A."/>
            <person name="de Jong P."/>
            <person name="Kaiser P."/>
            <person name="Kim H."/>
            <person name="Kim K.W."/>
            <person name="Kim S."/>
            <person name="Langenberger D."/>
            <person name="Lee M.K."/>
            <person name="Lee T."/>
            <person name="Mane S."/>
            <person name="Marcais G."/>
            <person name="Marz M."/>
            <person name="McElroy A.P."/>
            <person name="Modise T."/>
            <person name="Nefedov M."/>
            <person name="Notredame C."/>
            <person name="Paton I.R."/>
            <person name="Payne W.S."/>
            <person name="Pertea G."/>
            <person name="Prickett D."/>
            <person name="Puiu D."/>
            <person name="Qioa D."/>
            <person name="Raineri E."/>
            <person name="Ruffier M."/>
            <person name="Salzberg S.L."/>
            <person name="Schatz M.C."/>
            <person name="Scheuring C."/>
            <person name="Schmidt C.J."/>
            <person name="Schroeder S."/>
            <person name="Searle S.M."/>
            <person name="Smith E.J."/>
            <person name="Smith J."/>
            <person name="Sonstegard T.S."/>
            <person name="Stadler P.F."/>
            <person name="Tafer H."/>
            <person name="Tu Z.J."/>
            <person name="Van Tassell C.P."/>
            <person name="Vilella A.J."/>
            <person name="Williams K.P."/>
            <person name="Yorke J.A."/>
            <person name="Zhang L."/>
            <person name="Zhang H.B."/>
            <person name="Zhang X."/>
            <person name="Zhang Y."/>
            <person name="Reed K.M."/>
        </authorList>
    </citation>
    <scope>NUCLEOTIDE SEQUENCE [LARGE SCALE GENOMIC DNA]</scope>
</reference>
<evidence type="ECO:0000256" key="24">
    <source>
        <dbReference type="SAM" id="Phobius"/>
    </source>
</evidence>
<evidence type="ECO:0000259" key="25">
    <source>
        <dbReference type="PROSITE" id="PS50042"/>
    </source>
</evidence>
<keyword evidence="13" id="KW-0175">Coiled coil</keyword>
<dbReference type="InterPro" id="IPR003938">
    <property type="entry name" value="K_chnl_volt-dep_EAG/ELK/ERG"/>
</dbReference>
<comment type="subcellular location">
    <subcellularLocation>
        <location evidence="1">Cell membrane</location>
        <topology evidence="1">Multi-pass membrane protein</topology>
    </subcellularLocation>
</comment>
<dbReference type="CDD" id="cd00130">
    <property type="entry name" value="PAS"/>
    <property type="match status" value="1"/>
</dbReference>
<dbReference type="InterPro" id="IPR035965">
    <property type="entry name" value="PAS-like_dom_sf"/>
</dbReference>
<dbReference type="GO" id="GO:0060307">
    <property type="term" value="P:regulation of ventricular cardiac muscle cell membrane repolarization"/>
    <property type="evidence" value="ECO:0007669"/>
    <property type="project" value="Ensembl"/>
</dbReference>
<dbReference type="GO" id="GO:0071466">
    <property type="term" value="P:cellular response to xenobiotic stimulus"/>
    <property type="evidence" value="ECO:0007669"/>
    <property type="project" value="Ensembl"/>
</dbReference>
<dbReference type="InterPro" id="IPR018490">
    <property type="entry name" value="cNMP-bd_dom_sf"/>
</dbReference>
<evidence type="ECO:0000256" key="15">
    <source>
        <dbReference type="ARBA" id="ARBA00023136"/>
    </source>
</evidence>
<sequence length="1052" mass="116597">VMQRWSHVPPQPHPLPPPGRKFIIANARVENCAVIYCNDGFCELCGYTRAEVMQKPCTCDFLHGPRTQRSAAAQIAQALLGSEERKVEICFYRKDGERCAVGGRWGAVRLHPLHVGIGGGPLPHGTVTPPRHSDPPTPPAGRSRSFRLKLPALLALEIITLAVSDTVLRRARAERVPLFCPPNPGAMNNIRSTLLNSTSDSDLVRYRAISRIPQITLNFVDFKADAFLGAPSGEKEIIAPTKLKDRTHNVTEKVTQVLSLGADVLPEYKLQAPRIHKWTILHYSPFKAVWDWLILLLVIYTAIFTPYSAAFLLNDQEEAQRHNCGYSCSPLNVVDLIVDIMFIIDILINFRTTYVNSNEEVVSHPAKIAIHYFKGWFLIDMVAAIPFDLLIFGSGSEETTTLIGLLKTARLLRLVRVARKLDRYSEYGAAVLFLLMCTFALIAHWLACIWYAIGNVEGQRIGWLHSLGDQIGKPLNDSNPLYGPTIKDKYVTALYFTFSSLTSVGFGNVSPNTNSEKIFSICVMLIGSLMYASIFGNVSAIIQRLYSGTARYHTQMLRVREFIRFHQIPNPLRQRLEEYFQHAWSYTNGIDMNAVLKGFPECLQADICLHLNRSLLQNCKPFKGATKGCLRALAMKFKTTHAPPGDTLVHAGDVLTALYFISRGSIEILRGDVVVAILGKNDIFGEPLNLYARPGKSNADVRALTYCDLHKIHREDLLEVLDMYPEFSDHFWSSLEITFNLRDTNMIPGSPGSDELDSSFNRLRKRKLSFRRRTEKDAEAAGEPRGGQKAVRLSRGCQAPGAPRGPAEWEPCHCSSPSSSPSSDEDEHPAPAPGAAALSPFRSPRPGGEAPTATDTEEREGSDMCNPLSGAFSGVSNIFSFWGESRGRQYQELPRCTIPAHAALGIPMPSMTRRQRSEVEMRLDLLQKQLNRLETRMAADISSIMQLLQRQAALVPPAYSTVSSPHQPPGPPPCPLQPILPITPIQPLSQVSTPKVWGNPTGLGAAPFPVPHFPALWRASTIAETPRFGVAPLLCPIFQPHTLLESLLCPPV</sequence>
<evidence type="ECO:0000313" key="28">
    <source>
        <dbReference type="Proteomes" id="UP000001645"/>
    </source>
</evidence>
<dbReference type="InParanoid" id="A0A803Y4Z5"/>
<comment type="catalytic activity">
    <reaction evidence="19">
        <text>K(+)(in) = K(+)(out)</text>
        <dbReference type="Rhea" id="RHEA:29463"/>
        <dbReference type="ChEBI" id="CHEBI:29103"/>
    </reaction>
</comment>
<dbReference type="GO" id="GO:0048471">
    <property type="term" value="C:perinuclear region of cytoplasm"/>
    <property type="evidence" value="ECO:0007669"/>
    <property type="project" value="Ensembl"/>
</dbReference>
<evidence type="ECO:0000256" key="18">
    <source>
        <dbReference type="ARBA" id="ARBA00031970"/>
    </source>
</evidence>
<comment type="subunit">
    <text evidence="20">The potassium channel is probably composed of a homo- or heterotetrameric complex of pore-forming alpha subunits that can associate with modulating beta subunits. Interacts with DNAJB12 and DNAJB14; chaperones DNAJB12 and DNAJB14 promote tetramerization. Heteromultimer with KCNH6/ERG2 and KCNH7/ERG3. Interacts with ALG10B. Forms a stable complex with KCNE1 or KCNE2, and that this heteromultimerization regulates Inward rectifier potassium channel activity. Interacts with CANX. The core-glycosylated, but not the fully glycosylated form interacts with RNF207. Interacts with NDFIP1 and NDFIP2; this interaction decreases the cell membrane expression by targeting KCNH2, through interaction with NEDD4L, for the degradation through the multivesicular bodies (MVBs)-lysosomal pathway.</text>
</comment>
<organism evidence="27 28">
    <name type="scientific">Meleagris gallopavo</name>
    <name type="common">Wild turkey</name>
    <dbReference type="NCBI Taxonomy" id="9103"/>
    <lineage>
        <taxon>Eukaryota</taxon>
        <taxon>Metazoa</taxon>
        <taxon>Chordata</taxon>
        <taxon>Craniata</taxon>
        <taxon>Vertebrata</taxon>
        <taxon>Euteleostomi</taxon>
        <taxon>Archelosauria</taxon>
        <taxon>Archosauria</taxon>
        <taxon>Dinosauria</taxon>
        <taxon>Saurischia</taxon>
        <taxon>Theropoda</taxon>
        <taxon>Coelurosauria</taxon>
        <taxon>Aves</taxon>
        <taxon>Neognathae</taxon>
        <taxon>Galloanserae</taxon>
        <taxon>Galliformes</taxon>
        <taxon>Phasianidae</taxon>
        <taxon>Meleagridinae</taxon>
        <taxon>Meleagris</taxon>
    </lineage>
</organism>
<dbReference type="Pfam" id="PF13426">
    <property type="entry name" value="PAS_9"/>
    <property type="match status" value="1"/>
</dbReference>
<evidence type="ECO:0000256" key="11">
    <source>
        <dbReference type="ARBA" id="ARBA00022958"/>
    </source>
</evidence>
<dbReference type="SUPFAM" id="SSF55785">
    <property type="entry name" value="PYP-like sensor domain (PAS domain)"/>
    <property type="match status" value="1"/>
</dbReference>
<dbReference type="GO" id="GO:0005242">
    <property type="term" value="F:inward rectifier potassium channel activity"/>
    <property type="evidence" value="ECO:0007669"/>
    <property type="project" value="Ensembl"/>
</dbReference>
<dbReference type="InterPro" id="IPR000595">
    <property type="entry name" value="cNMP-bd_dom"/>
</dbReference>
<dbReference type="GO" id="GO:0005251">
    <property type="term" value="F:delayed rectifier potassium channel activity"/>
    <property type="evidence" value="ECO:0007669"/>
    <property type="project" value="Ensembl"/>
</dbReference>
<evidence type="ECO:0000313" key="27">
    <source>
        <dbReference type="Ensembl" id="ENSMGAP00000026842.1"/>
    </source>
</evidence>
<dbReference type="InterPro" id="IPR003967">
    <property type="entry name" value="K_chnl_volt-dep_ERG"/>
</dbReference>
<dbReference type="GO" id="GO:0045893">
    <property type="term" value="P:positive regulation of DNA-templated transcription"/>
    <property type="evidence" value="ECO:0007669"/>
    <property type="project" value="Ensembl"/>
</dbReference>
<evidence type="ECO:0000256" key="8">
    <source>
        <dbReference type="ARBA" id="ARBA00022692"/>
    </source>
</evidence>
<comment type="similarity">
    <text evidence="2">Belongs to the potassium channel family. H (Eag) (TC 1.A.1.20) subfamily. Kv11.1/KCNH2 sub-subfamily.</text>
</comment>
<dbReference type="GeneTree" id="ENSGT00940000159846"/>
<keyword evidence="7" id="KW-0597">Phosphoprotein</keyword>
<evidence type="ECO:0000256" key="23">
    <source>
        <dbReference type="SAM" id="MobiDB-lite"/>
    </source>
</evidence>
<evidence type="ECO:0000256" key="7">
    <source>
        <dbReference type="ARBA" id="ARBA00022553"/>
    </source>
</evidence>
<proteinExistence type="inferred from homology"/>
<keyword evidence="11" id="KW-0630">Potassium</keyword>
<evidence type="ECO:0000256" key="13">
    <source>
        <dbReference type="ARBA" id="ARBA00023054"/>
    </source>
</evidence>
<feature type="transmembrane region" description="Helical" evidence="24">
    <location>
        <begin position="521"/>
        <end position="542"/>
    </location>
</feature>
<dbReference type="PRINTS" id="PR01470">
    <property type="entry name" value="ERGCHANNEL"/>
</dbReference>
<name>A0A803Y4Z5_MELGA</name>
<keyword evidence="4" id="KW-1003">Cell membrane</keyword>
<evidence type="ECO:0000256" key="10">
    <source>
        <dbReference type="ARBA" id="ARBA00022882"/>
    </source>
</evidence>
<protein>
    <recommendedName>
        <fullName evidence="21">Voltage-gated inwardly rectifying potassium channel KCNH2</fullName>
    </recommendedName>
    <alternativeName>
        <fullName evidence="17">Ether-a-go-go-related gene potassium channel 1</fullName>
    </alternativeName>
    <alternativeName>
        <fullName evidence="22">Potassium voltage-gated channel subfamily H member 2</fullName>
    </alternativeName>
    <alternativeName>
        <fullName evidence="18">Voltage-gated potassium channel subunit Kv11.1</fullName>
    </alternativeName>
</protein>
<dbReference type="InterPro" id="IPR014710">
    <property type="entry name" value="RmlC-like_jellyroll"/>
</dbReference>
<evidence type="ECO:0000256" key="14">
    <source>
        <dbReference type="ARBA" id="ARBA00023065"/>
    </source>
</evidence>
<evidence type="ECO:0000256" key="20">
    <source>
        <dbReference type="ARBA" id="ARBA00046729"/>
    </source>
</evidence>
<dbReference type="PANTHER" id="PTHR10217:SF506">
    <property type="entry name" value="POTASSIUM VOLTAGE-GATED CHANNEL SUBFAMILY H MEMBER 2"/>
    <property type="match status" value="1"/>
</dbReference>
<dbReference type="GO" id="GO:0086010">
    <property type="term" value="P:membrane depolarization during action potential"/>
    <property type="evidence" value="ECO:0007669"/>
    <property type="project" value="Ensembl"/>
</dbReference>
<dbReference type="FunFam" id="2.60.120.10:FF:000011">
    <property type="entry name" value="Potassium channel, voltage-gated eag-related subfamily H, member 7"/>
    <property type="match status" value="1"/>
</dbReference>
<dbReference type="InterPro" id="IPR000014">
    <property type="entry name" value="PAS"/>
</dbReference>
<dbReference type="Bgee" id="ENSMGAG00000001566">
    <property type="expression patterns" value="Expressed in gizzard and 17 other cell types or tissues"/>
</dbReference>
<dbReference type="GO" id="GO:0055075">
    <property type="term" value="P:potassium ion homeostasis"/>
    <property type="evidence" value="ECO:0007669"/>
    <property type="project" value="Ensembl"/>
</dbReference>
<dbReference type="Gene3D" id="1.10.1200.260">
    <property type="match status" value="1"/>
</dbReference>
<dbReference type="GO" id="GO:0097110">
    <property type="term" value="F:scaffold protein binding"/>
    <property type="evidence" value="ECO:0007669"/>
    <property type="project" value="Ensembl"/>
</dbReference>
<dbReference type="PRINTS" id="PR01463">
    <property type="entry name" value="EAGCHANLFMLY"/>
</dbReference>
<dbReference type="GO" id="GO:0086091">
    <property type="term" value="P:regulation of heart rate by cardiac conduction"/>
    <property type="evidence" value="ECO:0007669"/>
    <property type="project" value="Ensembl"/>
</dbReference>
<feature type="transmembrane region" description="Helical" evidence="24">
    <location>
        <begin position="292"/>
        <end position="313"/>
    </location>
</feature>
<dbReference type="GO" id="GO:0000976">
    <property type="term" value="F:transcription cis-regulatory region binding"/>
    <property type="evidence" value="ECO:0007669"/>
    <property type="project" value="Ensembl"/>
</dbReference>
<keyword evidence="6" id="KW-0633">Potassium transport</keyword>
<evidence type="ECO:0000256" key="4">
    <source>
        <dbReference type="ARBA" id="ARBA00022475"/>
    </source>
</evidence>
<dbReference type="GO" id="GO:1903765">
    <property type="term" value="P:negative regulation of potassium ion export across plasma membrane"/>
    <property type="evidence" value="ECO:0007669"/>
    <property type="project" value="Ensembl"/>
</dbReference>
<dbReference type="Gene3D" id="3.30.450.20">
    <property type="entry name" value="PAS domain"/>
    <property type="match status" value="1"/>
</dbReference>
<dbReference type="GO" id="GO:1902937">
    <property type="term" value="C:inward rectifier potassium channel complex"/>
    <property type="evidence" value="ECO:0007669"/>
    <property type="project" value="Ensembl"/>
</dbReference>
<keyword evidence="10" id="KW-0851">Voltage-gated channel</keyword>
<dbReference type="InterPro" id="IPR050818">
    <property type="entry name" value="KCNH_animal-type"/>
</dbReference>
<dbReference type="SUPFAM" id="SSF51206">
    <property type="entry name" value="cAMP-binding domain-like"/>
    <property type="match status" value="1"/>
</dbReference>
<reference evidence="27" key="3">
    <citation type="submission" date="2025-09" db="UniProtKB">
        <authorList>
            <consortium name="Ensembl"/>
        </authorList>
    </citation>
    <scope>IDENTIFICATION</scope>
</reference>
<dbReference type="FunFam" id="1.10.1200.260:FF:000001">
    <property type="entry name" value="Potassium voltage-gated channel subfamily H member 7"/>
    <property type="match status" value="1"/>
</dbReference>
<keyword evidence="9" id="KW-0631">Potassium channel</keyword>
<feature type="domain" description="Cyclic nucleotide-binding" evidence="25">
    <location>
        <begin position="621"/>
        <end position="721"/>
    </location>
</feature>
<dbReference type="Pfam" id="PF00520">
    <property type="entry name" value="Ion_trans"/>
    <property type="match status" value="1"/>
</dbReference>
<evidence type="ECO:0000256" key="17">
    <source>
        <dbReference type="ARBA" id="ARBA00030015"/>
    </source>
</evidence>
<keyword evidence="16" id="KW-0407">Ion channel</keyword>
<dbReference type="GO" id="GO:0097623">
    <property type="term" value="P:potassium ion export across plasma membrane"/>
    <property type="evidence" value="ECO:0007669"/>
    <property type="project" value="Ensembl"/>
</dbReference>
<accession>A0A803Y4Z5</accession>
<evidence type="ECO:0000256" key="21">
    <source>
        <dbReference type="ARBA" id="ARBA00047187"/>
    </source>
</evidence>
<evidence type="ECO:0000256" key="2">
    <source>
        <dbReference type="ARBA" id="ARBA00007076"/>
    </source>
</evidence>
<dbReference type="PROSITE" id="PS50112">
    <property type="entry name" value="PAS"/>
    <property type="match status" value="1"/>
</dbReference>
<gene>
    <name evidence="27" type="primary">KCNH2</name>
</gene>
<evidence type="ECO:0000256" key="19">
    <source>
        <dbReference type="ARBA" id="ARBA00034430"/>
    </source>
</evidence>
<feature type="domain" description="PAS" evidence="26">
    <location>
        <begin position="34"/>
        <end position="63"/>
    </location>
</feature>
<dbReference type="InterPro" id="IPR005821">
    <property type="entry name" value="Ion_trans_dom"/>
</dbReference>
<dbReference type="GO" id="GO:0009986">
    <property type="term" value="C:cell surface"/>
    <property type="evidence" value="ECO:0007669"/>
    <property type="project" value="Ensembl"/>
</dbReference>
<dbReference type="GO" id="GO:1901381">
    <property type="term" value="P:positive regulation of potassium ion transmembrane transport"/>
    <property type="evidence" value="ECO:0007669"/>
    <property type="project" value="Ensembl"/>
</dbReference>
<dbReference type="PROSITE" id="PS50042">
    <property type="entry name" value="CNMP_BINDING_3"/>
    <property type="match status" value="1"/>
</dbReference>
<evidence type="ECO:0000259" key="26">
    <source>
        <dbReference type="PROSITE" id="PS50112"/>
    </source>
</evidence>
<keyword evidence="3" id="KW-0813">Transport</keyword>
<evidence type="ECO:0000256" key="12">
    <source>
        <dbReference type="ARBA" id="ARBA00022989"/>
    </source>
</evidence>
<dbReference type="Proteomes" id="UP000001645">
    <property type="component" value="Chromosome 29"/>
</dbReference>
<dbReference type="GO" id="GO:1990573">
    <property type="term" value="P:potassium ion import across plasma membrane"/>
    <property type="evidence" value="ECO:0007669"/>
    <property type="project" value="Ensembl"/>
</dbReference>
<dbReference type="OrthoDB" id="432483at2759"/>
<feature type="transmembrane region" description="Helical" evidence="24">
    <location>
        <begin position="490"/>
        <end position="509"/>
    </location>
</feature>
<dbReference type="Gene3D" id="2.60.120.10">
    <property type="entry name" value="Jelly Rolls"/>
    <property type="match status" value="1"/>
</dbReference>
<evidence type="ECO:0000256" key="16">
    <source>
        <dbReference type="ARBA" id="ARBA00023303"/>
    </source>
</evidence>
<evidence type="ECO:0000256" key="3">
    <source>
        <dbReference type="ARBA" id="ARBA00022448"/>
    </source>
</evidence>